<feature type="transmembrane region" description="Helical" evidence="1">
    <location>
        <begin position="29"/>
        <end position="48"/>
    </location>
</feature>
<dbReference type="AlphaFoldDB" id="A0A084JCA9"/>
<dbReference type="eggNOG" id="COG1721">
    <property type="taxonomic scope" value="Bacteria"/>
</dbReference>
<evidence type="ECO:0000313" key="4">
    <source>
        <dbReference type="Proteomes" id="UP000028542"/>
    </source>
</evidence>
<keyword evidence="1" id="KW-1133">Transmembrane helix</keyword>
<feature type="domain" description="DUF58" evidence="2">
    <location>
        <begin position="199"/>
        <end position="341"/>
    </location>
</feature>
<dbReference type="PANTHER" id="PTHR34351">
    <property type="entry name" value="SLR1927 PROTEIN-RELATED"/>
    <property type="match status" value="1"/>
</dbReference>
<dbReference type="STRING" id="318464.IO99_08920"/>
<dbReference type="PANTHER" id="PTHR34351:SF2">
    <property type="entry name" value="DUF58 DOMAIN-CONTAINING PROTEIN"/>
    <property type="match status" value="1"/>
</dbReference>
<comment type="caution">
    <text evidence="3">The sequence shown here is derived from an EMBL/GenBank/DDBJ whole genome shotgun (WGS) entry which is preliminary data.</text>
</comment>
<protein>
    <recommendedName>
        <fullName evidence="2">DUF58 domain-containing protein</fullName>
    </recommendedName>
</protein>
<evidence type="ECO:0000259" key="2">
    <source>
        <dbReference type="Pfam" id="PF01882"/>
    </source>
</evidence>
<dbReference type="EMBL" id="JPMD01000020">
    <property type="protein sequence ID" value="KEZ86593.1"/>
    <property type="molecule type" value="Genomic_DNA"/>
</dbReference>
<dbReference type="InterPro" id="IPR002881">
    <property type="entry name" value="DUF58"/>
</dbReference>
<dbReference type="Proteomes" id="UP000028542">
    <property type="component" value="Unassembled WGS sequence"/>
</dbReference>
<keyword evidence="1" id="KW-0472">Membrane</keyword>
<name>A0A084JCA9_9CLOT</name>
<evidence type="ECO:0000256" key="1">
    <source>
        <dbReference type="SAM" id="Phobius"/>
    </source>
</evidence>
<evidence type="ECO:0000313" key="3">
    <source>
        <dbReference type="EMBL" id="KEZ86593.1"/>
    </source>
</evidence>
<dbReference type="Pfam" id="PF01882">
    <property type="entry name" value="DUF58"/>
    <property type="match status" value="1"/>
</dbReference>
<organism evidence="3 4">
    <name type="scientific">Clostridium sulfidigenes</name>
    <dbReference type="NCBI Taxonomy" id="318464"/>
    <lineage>
        <taxon>Bacteria</taxon>
        <taxon>Bacillati</taxon>
        <taxon>Bacillota</taxon>
        <taxon>Clostridia</taxon>
        <taxon>Eubacteriales</taxon>
        <taxon>Clostridiaceae</taxon>
        <taxon>Clostridium</taxon>
    </lineage>
</organism>
<keyword evidence="4" id="KW-1185">Reference proteome</keyword>
<reference evidence="3 4" key="1">
    <citation type="submission" date="2014-07" db="EMBL/GenBank/DDBJ databases">
        <title>Draft genome of Clostridium sulfidigenes 113A isolated from sediments associated with methane hydrate from Krishna Godavari basin.</title>
        <authorList>
            <person name="Honkalas V.S."/>
            <person name="Dabir A.P."/>
            <person name="Arora P."/>
            <person name="Dhakephalkar P.K."/>
        </authorList>
    </citation>
    <scope>NUCLEOTIDE SEQUENCE [LARGE SCALE GENOMIC DNA]</scope>
    <source>
        <strain evidence="3 4">113A</strain>
    </source>
</reference>
<proteinExistence type="predicted"/>
<keyword evidence="1" id="KW-0812">Transmembrane</keyword>
<accession>A0A084JCA9</accession>
<sequence length="389" mass="45233">MLKIKKSYFILTILSYIFALFSGGNLPYSIFYCLLLVLIITSIYIYFVSKNLNIDVVNDKKEIIAGENNNIIIKVYNDSIFPIPYMEIENSLLKRIMNKYRGDIISIKINGNKFIKKDIKIPIRGDYRLGSTTSIVSDIFGVFTWKSSYSHKETIKVYPSIYPLKSIKIKGANLREFNTKTIMQELNKGPESLETIKNIREYRIGDSYRRVNWKVTAKHGKLFIKEYESSESPRIHVFLDLRKDPYSMDKDGVREEELVEFFLSLIKYMQEKSANSQAIIIGENTEVFNISNKEHLEGLKTHMVSKYSEGRGKLPLFMKKFMYNVNKKSAVVIVTYDMSKENIDYFINLSTEGYEVTLFYLDKIPKVSDDAISHMLNKGINCYSIEEIR</sequence>
<dbReference type="RefSeq" id="WP_035132420.1">
    <property type="nucleotide sequence ID" value="NZ_JPMD01000020.1"/>
</dbReference>
<gene>
    <name evidence="3" type="ORF">IO99_08920</name>
</gene>
<feature type="transmembrane region" description="Helical" evidence="1">
    <location>
        <begin position="7"/>
        <end position="23"/>
    </location>
</feature>